<dbReference type="AlphaFoldDB" id="I4C8Y3"/>
<keyword evidence="3" id="KW-1185">Reference proteome</keyword>
<organism evidence="2 3">
    <name type="scientific">Desulfomonile tiedjei (strain ATCC 49306 / DSM 6799 / DCB-1)</name>
    <dbReference type="NCBI Taxonomy" id="706587"/>
    <lineage>
        <taxon>Bacteria</taxon>
        <taxon>Pseudomonadati</taxon>
        <taxon>Thermodesulfobacteriota</taxon>
        <taxon>Desulfomonilia</taxon>
        <taxon>Desulfomonilales</taxon>
        <taxon>Desulfomonilaceae</taxon>
        <taxon>Desulfomonile</taxon>
    </lineage>
</organism>
<accession>I4C8Y3</accession>
<reference evidence="3" key="1">
    <citation type="submission" date="2012-06" db="EMBL/GenBank/DDBJ databases">
        <title>Complete sequence of chromosome of Desulfomonile tiedjei DSM 6799.</title>
        <authorList>
            <person name="Lucas S."/>
            <person name="Copeland A."/>
            <person name="Lapidus A."/>
            <person name="Glavina del Rio T."/>
            <person name="Dalin E."/>
            <person name="Tice H."/>
            <person name="Bruce D."/>
            <person name="Goodwin L."/>
            <person name="Pitluck S."/>
            <person name="Peters L."/>
            <person name="Ovchinnikova G."/>
            <person name="Zeytun A."/>
            <person name="Lu M."/>
            <person name="Kyrpides N."/>
            <person name="Mavromatis K."/>
            <person name="Ivanova N."/>
            <person name="Brettin T."/>
            <person name="Detter J.C."/>
            <person name="Han C."/>
            <person name="Larimer F."/>
            <person name="Land M."/>
            <person name="Hauser L."/>
            <person name="Markowitz V."/>
            <person name="Cheng J.-F."/>
            <person name="Hugenholtz P."/>
            <person name="Woyke T."/>
            <person name="Wu D."/>
            <person name="Spring S."/>
            <person name="Schroeder M."/>
            <person name="Brambilla E."/>
            <person name="Klenk H.-P."/>
            <person name="Eisen J.A."/>
        </authorList>
    </citation>
    <scope>NUCLEOTIDE SEQUENCE [LARGE SCALE GENOMIC DNA]</scope>
    <source>
        <strain evidence="3">ATCC 49306 / DSM 6799 / DCB-1</strain>
    </source>
</reference>
<evidence type="ECO:0000313" key="2">
    <source>
        <dbReference type="EMBL" id="AFM26024.1"/>
    </source>
</evidence>
<gene>
    <name evidence="2" type="ordered locus">Desti_3369</name>
</gene>
<dbReference type="EMBL" id="CP003360">
    <property type="protein sequence ID" value="AFM26024.1"/>
    <property type="molecule type" value="Genomic_DNA"/>
</dbReference>
<proteinExistence type="predicted"/>
<dbReference type="HOGENOM" id="CLU_911310_0_0_7"/>
<evidence type="ECO:0000313" key="3">
    <source>
        <dbReference type="Proteomes" id="UP000006055"/>
    </source>
</evidence>
<dbReference type="STRING" id="706587.Desti_3369"/>
<sequence>MTDNCETVSPADTMTVDTVSLKVPQLIPEEQAMGWVEHYLGDIGTWYANQAPQYYQDGKFQCPDCLGQLELICPSQFRCTGKCPQKKQVKNFGHLLSSLNKTEFPYPKKALYYLAAQQLRSCIVEQPNDTRHAELIKWVAFYVQAMKWRVVPVYEIGLNGFCTCSKGPDCKSPGKHPRVGKWEQRATNDLTQALAWWNGNWRHSNIGLATGPESNVYVIDLDGPTGIANFQKLIEPLGDTPDVPCQITGSRAGRQYFFEWPADGTTIRGNASIIDEGIDIRGMNGLAILPPSNHRSGEYYEWILG</sequence>
<dbReference type="eggNOG" id="COG3598">
    <property type="taxonomic scope" value="Bacteria"/>
</dbReference>
<protein>
    <submittedName>
        <fullName evidence="2">Bifunctional DNA primase/polymerase famiily protein</fullName>
    </submittedName>
</protein>
<dbReference type="RefSeq" id="WP_014811158.1">
    <property type="nucleotide sequence ID" value="NC_018025.1"/>
</dbReference>
<evidence type="ECO:0000259" key="1">
    <source>
        <dbReference type="SMART" id="SM00943"/>
    </source>
</evidence>
<feature type="domain" description="DNA primase/polymerase bifunctional N-terminal" evidence="1">
    <location>
        <begin position="139"/>
        <end position="303"/>
    </location>
</feature>
<name>I4C8Y3_DESTA</name>
<dbReference type="Pfam" id="PF09250">
    <property type="entry name" value="Prim-Pol"/>
    <property type="match status" value="1"/>
</dbReference>
<dbReference type="InterPro" id="IPR015330">
    <property type="entry name" value="DNA_primase/pol_bifunc_N"/>
</dbReference>
<dbReference type="KEGG" id="dti:Desti_3369"/>
<dbReference type="CDD" id="cd04859">
    <property type="entry name" value="Prim_Pol"/>
    <property type="match status" value="1"/>
</dbReference>
<dbReference type="SUPFAM" id="SSF56747">
    <property type="entry name" value="Prim-pol domain"/>
    <property type="match status" value="1"/>
</dbReference>
<dbReference type="SMART" id="SM00943">
    <property type="entry name" value="Prim-Pol"/>
    <property type="match status" value="1"/>
</dbReference>
<dbReference type="OrthoDB" id="6272730at2"/>
<dbReference type="Proteomes" id="UP000006055">
    <property type="component" value="Chromosome"/>
</dbReference>